<protein>
    <recommendedName>
        <fullName evidence="5">Pseudouridine synthase</fullName>
        <ecNumber evidence="5">5.4.99.-</ecNumber>
    </recommendedName>
</protein>
<comment type="similarity">
    <text evidence="1 5">Belongs to the pseudouridine synthase RluA family.</text>
</comment>
<dbReference type="NCBIfam" id="TIGR00005">
    <property type="entry name" value="rluA_subfam"/>
    <property type="match status" value="1"/>
</dbReference>
<evidence type="ECO:0000256" key="3">
    <source>
        <dbReference type="ARBA" id="ARBA00036882"/>
    </source>
</evidence>
<dbReference type="SUPFAM" id="SSF55120">
    <property type="entry name" value="Pseudouridine synthase"/>
    <property type="match status" value="1"/>
</dbReference>
<dbReference type="PANTHER" id="PTHR21600:SF44">
    <property type="entry name" value="RIBOSOMAL LARGE SUBUNIT PSEUDOURIDINE SYNTHASE D"/>
    <property type="match status" value="1"/>
</dbReference>
<dbReference type="CDD" id="cd00165">
    <property type="entry name" value="S4"/>
    <property type="match status" value="1"/>
</dbReference>
<dbReference type="CDD" id="cd02869">
    <property type="entry name" value="PseudoU_synth_RluA_like"/>
    <property type="match status" value="1"/>
</dbReference>
<dbReference type="EC" id="5.4.99.-" evidence="5"/>
<reference evidence="7 8" key="1">
    <citation type="submission" date="2024-05" db="EMBL/GenBank/DDBJ databases">
        <title>Three bacterial strains, DH-69, EH-24, and ECK-19 isolated from coastal sediments.</title>
        <authorList>
            <person name="Ye Y.-Q."/>
            <person name="Du Z.-J."/>
        </authorList>
    </citation>
    <scope>NUCLEOTIDE SEQUENCE [LARGE SCALE GENOMIC DNA]</scope>
    <source>
        <strain evidence="7 8">ECK-19</strain>
    </source>
</reference>
<keyword evidence="4" id="KW-0694">RNA-binding</keyword>
<dbReference type="PROSITE" id="PS50889">
    <property type="entry name" value="S4"/>
    <property type="match status" value="1"/>
</dbReference>
<dbReference type="PROSITE" id="PS01129">
    <property type="entry name" value="PSI_RLU"/>
    <property type="match status" value="1"/>
</dbReference>
<dbReference type="Pfam" id="PF00849">
    <property type="entry name" value="PseudoU_synth_2"/>
    <property type="match status" value="1"/>
</dbReference>
<comment type="function">
    <text evidence="5">Responsible for synthesis of pseudouridine from uracil.</text>
</comment>
<dbReference type="InterPro" id="IPR006224">
    <property type="entry name" value="PsdUridine_synth_RluA-like_CS"/>
</dbReference>
<dbReference type="Proteomes" id="UP001560685">
    <property type="component" value="Unassembled WGS sequence"/>
</dbReference>
<dbReference type="Gene3D" id="3.10.290.10">
    <property type="entry name" value="RNA-binding S4 domain"/>
    <property type="match status" value="1"/>
</dbReference>
<comment type="caution">
    <text evidence="7">The sequence shown here is derived from an EMBL/GenBank/DDBJ whole genome shotgun (WGS) entry which is preliminary data.</text>
</comment>
<comment type="catalytic activity">
    <reaction evidence="3">
        <text>uridine(1911/1915/1917) in 23S rRNA = pseudouridine(1911/1915/1917) in 23S rRNA</text>
        <dbReference type="Rhea" id="RHEA:42524"/>
        <dbReference type="Rhea" id="RHEA-COMP:10097"/>
        <dbReference type="Rhea" id="RHEA-COMP:10098"/>
        <dbReference type="ChEBI" id="CHEBI:65314"/>
        <dbReference type="ChEBI" id="CHEBI:65315"/>
        <dbReference type="EC" id="5.4.99.23"/>
    </reaction>
</comment>
<evidence type="ECO:0000256" key="1">
    <source>
        <dbReference type="ARBA" id="ARBA00010876"/>
    </source>
</evidence>
<gene>
    <name evidence="7" type="ORF">ABFZ84_03130</name>
</gene>
<proteinExistence type="inferred from homology"/>
<comment type="catalytic activity">
    <reaction evidence="5">
        <text>a uridine in RNA = a pseudouridine in RNA</text>
        <dbReference type="Rhea" id="RHEA:48348"/>
        <dbReference type="Rhea" id="RHEA-COMP:12068"/>
        <dbReference type="Rhea" id="RHEA-COMP:12069"/>
        <dbReference type="ChEBI" id="CHEBI:65314"/>
        <dbReference type="ChEBI" id="CHEBI:65315"/>
    </reaction>
</comment>
<dbReference type="InterPro" id="IPR006145">
    <property type="entry name" value="PsdUridine_synth_RsuA/RluA"/>
</dbReference>
<dbReference type="PANTHER" id="PTHR21600">
    <property type="entry name" value="MITOCHONDRIAL RNA PSEUDOURIDINE SYNTHASE"/>
    <property type="match status" value="1"/>
</dbReference>
<evidence type="ECO:0000256" key="2">
    <source>
        <dbReference type="ARBA" id="ARBA00023235"/>
    </source>
</evidence>
<evidence type="ECO:0000313" key="8">
    <source>
        <dbReference type="Proteomes" id="UP001560685"/>
    </source>
</evidence>
<sequence length="355" mass="38889">MTAENETLKPDAPLTTDEDGTYVFDVIEDDAGTRVDKWLSLKIEELTRSRLKALIDEGALLRNGEAFSDPSWKLRAGEQYRLVLPPVTEPEPQAEPIKLDVIFEDDDLIVINKRAGLVVHPGAGNWTGTLVNALIHHCGDSLSGIGGVARPGIVHRIDKDTSGLLVVAKTDAAHQGLTKAFAAHDIERLYECIAIGAPRPGFGTIDAPMARNSNDRKKMATVRDEDHPNARRAVTHYKVVEVFGRARAKLKGDALASRIECTLETGRTHQIRVHLSTIGHPLVGDQTYGRGPGLSGLRPGEDVADHAIETVKNFRRQALHARVLGFRHPTTGEDMRFEQAPPQDFNTLAEALRAL</sequence>
<dbReference type="InterPro" id="IPR036986">
    <property type="entry name" value="S4_RNA-bd_sf"/>
</dbReference>
<accession>A0ABV3Z173</accession>
<evidence type="ECO:0000256" key="4">
    <source>
        <dbReference type="PROSITE-ProRule" id="PRU00182"/>
    </source>
</evidence>
<dbReference type="InterPro" id="IPR050188">
    <property type="entry name" value="RluA_PseudoU_synthase"/>
</dbReference>
<evidence type="ECO:0000313" key="7">
    <source>
        <dbReference type="EMBL" id="MEX6632531.1"/>
    </source>
</evidence>
<dbReference type="SUPFAM" id="SSF55174">
    <property type="entry name" value="Alpha-L RNA-binding motif"/>
    <property type="match status" value="1"/>
</dbReference>
<evidence type="ECO:0000259" key="6">
    <source>
        <dbReference type="Pfam" id="PF00849"/>
    </source>
</evidence>
<keyword evidence="8" id="KW-1185">Reference proteome</keyword>
<dbReference type="EMBL" id="JBEHZE010000001">
    <property type="protein sequence ID" value="MEX6632531.1"/>
    <property type="molecule type" value="Genomic_DNA"/>
</dbReference>
<organism evidence="7 8">
    <name type="scientific">Hyphococcus lacteus</name>
    <dbReference type="NCBI Taxonomy" id="3143536"/>
    <lineage>
        <taxon>Bacteria</taxon>
        <taxon>Pseudomonadati</taxon>
        <taxon>Pseudomonadota</taxon>
        <taxon>Alphaproteobacteria</taxon>
        <taxon>Parvularculales</taxon>
        <taxon>Parvularculaceae</taxon>
        <taxon>Hyphococcus</taxon>
    </lineage>
</organism>
<dbReference type="RefSeq" id="WP_369312454.1">
    <property type="nucleotide sequence ID" value="NZ_JBEHZE010000001.1"/>
</dbReference>
<dbReference type="InterPro" id="IPR006225">
    <property type="entry name" value="PsdUridine_synth_RluC/D"/>
</dbReference>
<dbReference type="Gene3D" id="3.30.2350.10">
    <property type="entry name" value="Pseudouridine synthase"/>
    <property type="match status" value="1"/>
</dbReference>
<feature type="domain" description="Pseudouridine synthase RsuA/RluA-like" evidence="6">
    <location>
        <begin position="107"/>
        <end position="276"/>
    </location>
</feature>
<name>A0ABV3Z173_9PROT</name>
<keyword evidence="2 5" id="KW-0413">Isomerase</keyword>
<evidence type="ECO:0000256" key="5">
    <source>
        <dbReference type="RuleBase" id="RU362028"/>
    </source>
</evidence>
<dbReference type="InterPro" id="IPR020103">
    <property type="entry name" value="PsdUridine_synth_cat_dom_sf"/>
</dbReference>